<proteinExistence type="predicted"/>
<evidence type="ECO:0000313" key="3">
    <source>
        <dbReference type="Proteomes" id="UP000324222"/>
    </source>
</evidence>
<keyword evidence="3" id="KW-1185">Reference proteome</keyword>
<evidence type="ECO:0000313" key="2">
    <source>
        <dbReference type="EMBL" id="MPC97612.1"/>
    </source>
</evidence>
<reference evidence="2 3" key="1">
    <citation type="submission" date="2019-05" db="EMBL/GenBank/DDBJ databases">
        <title>Another draft genome of Portunus trituberculatus and its Hox gene families provides insights of decapod evolution.</title>
        <authorList>
            <person name="Jeong J.-H."/>
            <person name="Song I."/>
            <person name="Kim S."/>
            <person name="Choi T."/>
            <person name="Kim D."/>
            <person name="Ryu S."/>
            <person name="Kim W."/>
        </authorList>
    </citation>
    <scope>NUCLEOTIDE SEQUENCE [LARGE SCALE GENOMIC DNA]</scope>
    <source>
        <tissue evidence="2">Muscle</tissue>
    </source>
</reference>
<sequence>MFVCHRPESESRHLRTLQIQQMATIMAQQHTGGTSLTPSLPAPPRHAEQRRNLHSDRKPADTLIFPGRAPRPLHE</sequence>
<feature type="compositionally biased region" description="Basic and acidic residues" evidence="1">
    <location>
        <begin position="45"/>
        <end position="60"/>
    </location>
</feature>
<name>A0A5B7JNH3_PORTR</name>
<evidence type="ECO:0000256" key="1">
    <source>
        <dbReference type="SAM" id="MobiDB-lite"/>
    </source>
</evidence>
<dbReference type="Proteomes" id="UP000324222">
    <property type="component" value="Unassembled WGS sequence"/>
</dbReference>
<protein>
    <submittedName>
        <fullName evidence="2">Uncharacterized protein</fullName>
    </submittedName>
</protein>
<organism evidence="2 3">
    <name type="scientific">Portunus trituberculatus</name>
    <name type="common">Swimming crab</name>
    <name type="synonym">Neptunus trituberculatus</name>
    <dbReference type="NCBI Taxonomy" id="210409"/>
    <lineage>
        <taxon>Eukaryota</taxon>
        <taxon>Metazoa</taxon>
        <taxon>Ecdysozoa</taxon>
        <taxon>Arthropoda</taxon>
        <taxon>Crustacea</taxon>
        <taxon>Multicrustacea</taxon>
        <taxon>Malacostraca</taxon>
        <taxon>Eumalacostraca</taxon>
        <taxon>Eucarida</taxon>
        <taxon>Decapoda</taxon>
        <taxon>Pleocyemata</taxon>
        <taxon>Brachyura</taxon>
        <taxon>Eubrachyura</taxon>
        <taxon>Portunoidea</taxon>
        <taxon>Portunidae</taxon>
        <taxon>Portuninae</taxon>
        <taxon>Portunus</taxon>
    </lineage>
</organism>
<dbReference type="EMBL" id="VSRR010110677">
    <property type="protein sequence ID" value="MPC97612.1"/>
    <property type="molecule type" value="Genomic_DNA"/>
</dbReference>
<dbReference type="AlphaFoldDB" id="A0A5B7JNH3"/>
<feature type="region of interest" description="Disordered" evidence="1">
    <location>
        <begin position="29"/>
        <end position="75"/>
    </location>
</feature>
<gene>
    <name evidence="2" type="ORF">E2C01_092934</name>
</gene>
<comment type="caution">
    <text evidence="2">The sequence shown here is derived from an EMBL/GenBank/DDBJ whole genome shotgun (WGS) entry which is preliminary data.</text>
</comment>
<accession>A0A5B7JNH3</accession>